<protein>
    <submittedName>
        <fullName evidence="2">N-acetylglucosaminyl-diphospho-decaprenol L-rhamnosyltransferase</fullName>
    </submittedName>
</protein>
<dbReference type="InterPro" id="IPR001173">
    <property type="entry name" value="Glyco_trans_2-like"/>
</dbReference>
<dbReference type="STRING" id="995060.SAMN04487904_102499"/>
<dbReference type="Proteomes" id="UP000199165">
    <property type="component" value="Unassembled WGS sequence"/>
</dbReference>
<organism evidence="2 3">
    <name type="scientific">Actinopolyspora righensis</name>
    <dbReference type="NCBI Taxonomy" id="995060"/>
    <lineage>
        <taxon>Bacteria</taxon>
        <taxon>Bacillati</taxon>
        <taxon>Actinomycetota</taxon>
        <taxon>Actinomycetes</taxon>
        <taxon>Actinopolysporales</taxon>
        <taxon>Actinopolysporaceae</taxon>
        <taxon>Actinopolyspora</taxon>
        <taxon>Actinopolyspora alba group</taxon>
    </lineage>
</organism>
<dbReference type="SUPFAM" id="SSF53448">
    <property type="entry name" value="Nucleotide-diphospho-sugar transferases"/>
    <property type="match status" value="1"/>
</dbReference>
<keyword evidence="3" id="KW-1185">Reference proteome</keyword>
<dbReference type="Pfam" id="PF00535">
    <property type="entry name" value="Glycos_transf_2"/>
    <property type="match status" value="1"/>
</dbReference>
<dbReference type="PANTHER" id="PTHR43179:SF7">
    <property type="entry name" value="RHAMNOSYLTRANSFERASE WBBL"/>
    <property type="match status" value="1"/>
</dbReference>
<dbReference type="PANTHER" id="PTHR43179">
    <property type="entry name" value="RHAMNOSYLTRANSFERASE WBBL"/>
    <property type="match status" value="1"/>
</dbReference>
<gene>
    <name evidence="2" type="ORF">SAMN04487904_102499</name>
</gene>
<dbReference type="Gene3D" id="3.90.550.10">
    <property type="entry name" value="Spore Coat Polysaccharide Biosynthesis Protein SpsA, Chain A"/>
    <property type="match status" value="1"/>
</dbReference>
<dbReference type="GO" id="GO:0016740">
    <property type="term" value="F:transferase activity"/>
    <property type="evidence" value="ECO:0007669"/>
    <property type="project" value="UniProtKB-KW"/>
</dbReference>
<feature type="domain" description="Glycosyltransferase 2-like" evidence="1">
    <location>
        <begin position="45"/>
        <end position="224"/>
    </location>
</feature>
<dbReference type="InterPro" id="IPR029044">
    <property type="entry name" value="Nucleotide-diphossugar_trans"/>
</dbReference>
<accession>A0A1I6YFJ7</accession>
<reference evidence="3" key="1">
    <citation type="submission" date="2016-10" db="EMBL/GenBank/DDBJ databases">
        <authorList>
            <person name="Varghese N."/>
            <person name="Submissions S."/>
        </authorList>
    </citation>
    <scope>NUCLEOTIDE SEQUENCE [LARGE SCALE GENOMIC DNA]</scope>
    <source>
        <strain evidence="3">DSM 45501</strain>
    </source>
</reference>
<dbReference type="AlphaFoldDB" id="A0A1I6YFJ7"/>
<dbReference type="EMBL" id="FPAT01000002">
    <property type="protein sequence ID" value="SFT49309.1"/>
    <property type="molecule type" value="Genomic_DNA"/>
</dbReference>
<sequence>MRRGRDRAVPDRACRSAAPGADRFAAMRENDDVRDSHSYGEGLAVVTVTYSPGNTLDRFLETLPKATDRQLSVILADNGSTDGSPERAALRPGVELARMGANLGYGSAANRGIAELSDDIGWVVVANPDVEWSAGSLDELLAATERWPRGGAFGPLIREPDGSVYPSARSLPSLGRGAGHALLGGIWPDNPFSRAYRQSTDSSAERTAGWLSGSCLLLRRAALDSVTGFDPRYFMYFEDVDLGDRLGRAGWLNVYVPDSEVTHIGGHATARSSGWMLHEHHRSAYRYLADRNVGPTRAPLRVALRAALGARARFVARNSDR</sequence>
<dbReference type="CDD" id="cd04186">
    <property type="entry name" value="GT_2_like_c"/>
    <property type="match status" value="1"/>
</dbReference>
<keyword evidence="2" id="KW-0808">Transferase</keyword>
<evidence type="ECO:0000313" key="2">
    <source>
        <dbReference type="EMBL" id="SFT49309.1"/>
    </source>
</evidence>
<name>A0A1I6YFJ7_9ACTN</name>
<proteinExistence type="predicted"/>
<evidence type="ECO:0000313" key="3">
    <source>
        <dbReference type="Proteomes" id="UP000199165"/>
    </source>
</evidence>
<evidence type="ECO:0000259" key="1">
    <source>
        <dbReference type="Pfam" id="PF00535"/>
    </source>
</evidence>